<evidence type="ECO:0000313" key="3">
    <source>
        <dbReference type="Proteomes" id="UP001216907"/>
    </source>
</evidence>
<reference evidence="2 3" key="1">
    <citation type="submission" date="2023-03" db="EMBL/GenBank/DDBJ databases">
        <title>Paludisphaera mucosa sp. nov. a novel planctomycete from northern fen.</title>
        <authorList>
            <person name="Ivanova A."/>
        </authorList>
    </citation>
    <scope>NUCLEOTIDE SEQUENCE [LARGE SCALE GENOMIC DNA]</scope>
    <source>
        <strain evidence="2 3">Pla2</strain>
    </source>
</reference>
<keyword evidence="3" id="KW-1185">Reference proteome</keyword>
<dbReference type="EMBL" id="JARRAG010000002">
    <property type="protein sequence ID" value="MDG3004868.1"/>
    <property type="molecule type" value="Genomic_DNA"/>
</dbReference>
<evidence type="ECO:0000259" key="1">
    <source>
        <dbReference type="PROSITE" id="PS50943"/>
    </source>
</evidence>
<dbReference type="InterPro" id="IPR001387">
    <property type="entry name" value="Cro/C1-type_HTH"/>
</dbReference>
<sequence>MDGFGDEYRWLPAEGLATALAADDAGDRFIGGAVDPEAGTVTFVRGDRKTLMLPLSSFKAGEDGVEPDFGVLGFADEGDAVAFGGCEFAADVVLFEADPDFRRRLNKARREGARSFGASLRRLRIQKGLRRRDFAPIPAETIAGLERNVLGRPQKKVLAKIAARLGVEPERIENY</sequence>
<dbReference type="PROSITE" id="PS50943">
    <property type="entry name" value="HTH_CROC1"/>
    <property type="match status" value="1"/>
</dbReference>
<gene>
    <name evidence="2" type="ORF">PZE19_13865</name>
</gene>
<dbReference type="RefSeq" id="WP_277861219.1">
    <property type="nucleotide sequence ID" value="NZ_JARRAG010000002.1"/>
</dbReference>
<feature type="domain" description="HTH cro/C1-type" evidence="1">
    <location>
        <begin position="120"/>
        <end position="172"/>
    </location>
</feature>
<dbReference type="SUPFAM" id="SSF47413">
    <property type="entry name" value="lambda repressor-like DNA-binding domains"/>
    <property type="match status" value="1"/>
</dbReference>
<name>A0ABT6FB96_9BACT</name>
<dbReference type="CDD" id="cd00093">
    <property type="entry name" value="HTH_XRE"/>
    <property type="match status" value="1"/>
</dbReference>
<accession>A0ABT6FB96</accession>
<evidence type="ECO:0000313" key="2">
    <source>
        <dbReference type="EMBL" id="MDG3004868.1"/>
    </source>
</evidence>
<dbReference type="Gene3D" id="1.10.260.40">
    <property type="entry name" value="lambda repressor-like DNA-binding domains"/>
    <property type="match status" value="1"/>
</dbReference>
<protein>
    <submittedName>
        <fullName evidence="2">Helix-turn-helix transcriptional regulator</fullName>
    </submittedName>
</protein>
<dbReference type="Proteomes" id="UP001216907">
    <property type="component" value="Unassembled WGS sequence"/>
</dbReference>
<proteinExistence type="predicted"/>
<comment type="caution">
    <text evidence="2">The sequence shown here is derived from an EMBL/GenBank/DDBJ whole genome shotgun (WGS) entry which is preliminary data.</text>
</comment>
<organism evidence="2 3">
    <name type="scientific">Paludisphaera mucosa</name>
    <dbReference type="NCBI Taxonomy" id="3030827"/>
    <lineage>
        <taxon>Bacteria</taxon>
        <taxon>Pseudomonadati</taxon>
        <taxon>Planctomycetota</taxon>
        <taxon>Planctomycetia</taxon>
        <taxon>Isosphaerales</taxon>
        <taxon>Isosphaeraceae</taxon>
        <taxon>Paludisphaera</taxon>
    </lineage>
</organism>
<dbReference type="InterPro" id="IPR010982">
    <property type="entry name" value="Lambda_DNA-bd_dom_sf"/>
</dbReference>